<dbReference type="Pfam" id="PF00270">
    <property type="entry name" value="DEAD"/>
    <property type="match status" value="1"/>
</dbReference>
<feature type="domain" description="DEAD-box RNA helicase Q" evidence="10">
    <location>
        <begin position="1"/>
        <end position="29"/>
    </location>
</feature>
<dbReference type="SUPFAM" id="SSF52540">
    <property type="entry name" value="P-loop containing nucleoside triphosphate hydrolases"/>
    <property type="match status" value="1"/>
</dbReference>
<dbReference type="InterPro" id="IPR044742">
    <property type="entry name" value="DEAD/DEAH_RhlB"/>
</dbReference>
<gene>
    <name evidence="11" type="ORF">HF324_06290</name>
</gene>
<feature type="short sequence motif" description="Q motif" evidence="6">
    <location>
        <begin position="1"/>
        <end position="29"/>
    </location>
</feature>
<sequence>MTFGDLNLNTPLRNALDELGFTKPTTIQQRAFSVIMSGQDVCGIAQTGTGKTFAYLLPTLRQFKFTKEKHPQVLIMVPTRELVVQVVESVKKLTTYMSVEVMGVYGGVNMNPQMAAVQNKIDILVATPGRLYDIILSGALKVKSVKKLIIDEVDEMLNLGFRMQLTNIMDLLPPRRQNLMFSATITEEVEAMIQTHFNNPTMIEAAPTGTPLENIDQVLYRVPNFNTKVNLLELLITRDESMVKTLIFAGTKKLADDLYEQLQAKFPDKVGIIHSNKEQNHRFNTVNQFQAGHYRFLIATDIIARGLDIAEVSHVINFDTPEVPENYIHRIGRTGRADKKGIAILLTKDQETEQLAAIEELMSYRIPERPLPEDLEISDVLTEDEKPKVFMRNTLVKAPKREDAGPAFHQKLAKNMKTNQKISHKEKMMLKYGKPKKRKPRKK</sequence>
<dbReference type="InterPro" id="IPR027417">
    <property type="entry name" value="P-loop_NTPase"/>
</dbReference>
<evidence type="ECO:0000256" key="4">
    <source>
        <dbReference type="ARBA" id="ARBA00022840"/>
    </source>
</evidence>
<dbReference type="Gene3D" id="3.40.50.300">
    <property type="entry name" value="P-loop containing nucleotide triphosphate hydrolases"/>
    <property type="match status" value="2"/>
</dbReference>
<dbReference type="InterPro" id="IPR014014">
    <property type="entry name" value="RNA_helicase_DEAD_Q_motif"/>
</dbReference>
<evidence type="ECO:0000256" key="6">
    <source>
        <dbReference type="PROSITE-ProRule" id="PRU00552"/>
    </source>
</evidence>
<keyword evidence="1" id="KW-0547">Nucleotide-binding</keyword>
<dbReference type="PANTHER" id="PTHR47959">
    <property type="entry name" value="ATP-DEPENDENT RNA HELICASE RHLE-RELATED"/>
    <property type="match status" value="1"/>
</dbReference>
<dbReference type="CDD" id="cd18787">
    <property type="entry name" value="SF2_C_DEAD"/>
    <property type="match status" value="1"/>
</dbReference>
<dbReference type="RefSeq" id="WP_168860189.1">
    <property type="nucleotide sequence ID" value="NZ_CP051204.2"/>
</dbReference>
<dbReference type="SMART" id="SM00490">
    <property type="entry name" value="HELICc"/>
    <property type="match status" value="1"/>
</dbReference>
<evidence type="ECO:0000259" key="9">
    <source>
        <dbReference type="PROSITE" id="PS51194"/>
    </source>
</evidence>
<organism evidence="11 12">
    <name type="scientific">Chitinophaga oryzae</name>
    <dbReference type="NCBI Taxonomy" id="2725414"/>
    <lineage>
        <taxon>Bacteria</taxon>
        <taxon>Pseudomonadati</taxon>
        <taxon>Bacteroidota</taxon>
        <taxon>Chitinophagia</taxon>
        <taxon>Chitinophagales</taxon>
        <taxon>Chitinophagaceae</taxon>
        <taxon>Chitinophaga</taxon>
    </lineage>
</organism>
<reference evidence="11 12" key="2">
    <citation type="submission" date="2020-09" db="EMBL/GenBank/DDBJ databases">
        <authorList>
            <person name="Kittiwongwattana C."/>
        </authorList>
    </citation>
    <scope>NUCLEOTIDE SEQUENCE [LARGE SCALE GENOMIC DNA]</scope>
    <source>
        <strain evidence="11 12">1303</strain>
    </source>
</reference>
<dbReference type="PANTHER" id="PTHR47959:SF13">
    <property type="entry name" value="ATP-DEPENDENT RNA HELICASE RHLE"/>
    <property type="match status" value="1"/>
</dbReference>
<evidence type="ECO:0000256" key="5">
    <source>
        <dbReference type="ARBA" id="ARBA00038437"/>
    </source>
</evidence>
<keyword evidence="3 11" id="KW-0347">Helicase</keyword>
<feature type="region of interest" description="Disordered" evidence="7">
    <location>
        <begin position="415"/>
        <end position="443"/>
    </location>
</feature>
<feature type="domain" description="Helicase C-terminal" evidence="9">
    <location>
        <begin position="230"/>
        <end position="377"/>
    </location>
</feature>
<dbReference type="EMBL" id="CP051204">
    <property type="protein sequence ID" value="QJB37481.1"/>
    <property type="molecule type" value="Genomic_DNA"/>
</dbReference>
<evidence type="ECO:0000313" key="12">
    <source>
        <dbReference type="Proteomes" id="UP000503144"/>
    </source>
</evidence>
<evidence type="ECO:0000256" key="2">
    <source>
        <dbReference type="ARBA" id="ARBA00022801"/>
    </source>
</evidence>
<keyword evidence="4" id="KW-0067">ATP-binding</keyword>
<name>A0ABX6LBL7_9BACT</name>
<dbReference type="Proteomes" id="UP000503144">
    <property type="component" value="Chromosome"/>
</dbReference>
<comment type="similarity">
    <text evidence="5">Belongs to the DEAD box helicase family.</text>
</comment>
<evidence type="ECO:0000256" key="3">
    <source>
        <dbReference type="ARBA" id="ARBA00022806"/>
    </source>
</evidence>
<dbReference type="PROSITE" id="PS51195">
    <property type="entry name" value="Q_MOTIF"/>
    <property type="match status" value="1"/>
</dbReference>
<dbReference type="SMART" id="SM00487">
    <property type="entry name" value="DEXDc"/>
    <property type="match status" value="1"/>
</dbReference>
<keyword evidence="12" id="KW-1185">Reference proteome</keyword>
<dbReference type="Pfam" id="PF00271">
    <property type="entry name" value="Helicase_C"/>
    <property type="match status" value="1"/>
</dbReference>
<reference evidence="12" key="1">
    <citation type="submission" date="2020-04" db="EMBL/GenBank/DDBJ databases">
        <authorList>
            <person name="Kittiwongwattana C."/>
        </authorList>
    </citation>
    <scope>NUCLEOTIDE SEQUENCE [LARGE SCALE GENOMIC DNA]</scope>
    <source>
        <strain evidence="12">1303</strain>
    </source>
</reference>
<dbReference type="InterPro" id="IPR014001">
    <property type="entry name" value="Helicase_ATP-bd"/>
</dbReference>
<evidence type="ECO:0000259" key="10">
    <source>
        <dbReference type="PROSITE" id="PS51195"/>
    </source>
</evidence>
<dbReference type="InterPro" id="IPR050079">
    <property type="entry name" value="DEAD_box_RNA_helicase"/>
</dbReference>
<feature type="compositionally biased region" description="Basic residues" evidence="7">
    <location>
        <begin position="433"/>
        <end position="443"/>
    </location>
</feature>
<evidence type="ECO:0000313" key="11">
    <source>
        <dbReference type="EMBL" id="QJB37481.1"/>
    </source>
</evidence>
<dbReference type="PROSITE" id="PS51194">
    <property type="entry name" value="HELICASE_CTER"/>
    <property type="match status" value="1"/>
</dbReference>
<dbReference type="CDD" id="cd00268">
    <property type="entry name" value="DEADc"/>
    <property type="match status" value="1"/>
</dbReference>
<protein>
    <submittedName>
        <fullName evidence="11">DEAD/DEAH box helicase</fullName>
    </submittedName>
</protein>
<evidence type="ECO:0000256" key="1">
    <source>
        <dbReference type="ARBA" id="ARBA00022741"/>
    </source>
</evidence>
<dbReference type="InterPro" id="IPR001650">
    <property type="entry name" value="Helicase_C-like"/>
</dbReference>
<dbReference type="PROSITE" id="PS51192">
    <property type="entry name" value="HELICASE_ATP_BIND_1"/>
    <property type="match status" value="1"/>
</dbReference>
<feature type="domain" description="Helicase ATP-binding" evidence="8">
    <location>
        <begin position="32"/>
        <end position="203"/>
    </location>
</feature>
<keyword evidence="2" id="KW-0378">Hydrolase</keyword>
<dbReference type="InterPro" id="IPR011545">
    <property type="entry name" value="DEAD/DEAH_box_helicase_dom"/>
</dbReference>
<evidence type="ECO:0000259" key="8">
    <source>
        <dbReference type="PROSITE" id="PS51192"/>
    </source>
</evidence>
<dbReference type="GO" id="GO:0004386">
    <property type="term" value="F:helicase activity"/>
    <property type="evidence" value="ECO:0007669"/>
    <property type="project" value="UniProtKB-KW"/>
</dbReference>
<proteinExistence type="inferred from homology"/>
<accession>A0ABX6LBL7</accession>
<evidence type="ECO:0000256" key="7">
    <source>
        <dbReference type="SAM" id="MobiDB-lite"/>
    </source>
</evidence>